<accession>A0AAE0UJP8</accession>
<dbReference type="EMBL" id="JAUCMX010000028">
    <property type="protein sequence ID" value="KAK3508426.1"/>
    <property type="molecule type" value="Genomic_DNA"/>
</dbReference>
<feature type="non-terminal residue" evidence="1">
    <location>
        <position position="145"/>
    </location>
</feature>
<organism evidence="1 2">
    <name type="scientific">Hemibagrus guttatus</name>
    <dbReference type="NCBI Taxonomy" id="175788"/>
    <lineage>
        <taxon>Eukaryota</taxon>
        <taxon>Metazoa</taxon>
        <taxon>Chordata</taxon>
        <taxon>Craniata</taxon>
        <taxon>Vertebrata</taxon>
        <taxon>Euteleostomi</taxon>
        <taxon>Actinopterygii</taxon>
        <taxon>Neopterygii</taxon>
        <taxon>Teleostei</taxon>
        <taxon>Ostariophysi</taxon>
        <taxon>Siluriformes</taxon>
        <taxon>Bagridae</taxon>
        <taxon>Hemibagrus</taxon>
    </lineage>
</organism>
<protein>
    <submittedName>
        <fullName evidence="1">Uncharacterized protein</fullName>
    </submittedName>
</protein>
<gene>
    <name evidence="1" type="ORF">QTP70_029207</name>
</gene>
<dbReference type="Proteomes" id="UP001274896">
    <property type="component" value="Unassembled WGS sequence"/>
</dbReference>
<dbReference type="AlphaFoldDB" id="A0AAE0UJP8"/>
<evidence type="ECO:0000313" key="1">
    <source>
        <dbReference type="EMBL" id="KAK3508426.1"/>
    </source>
</evidence>
<comment type="caution">
    <text evidence="1">The sequence shown here is derived from an EMBL/GenBank/DDBJ whole genome shotgun (WGS) entry which is preliminary data.</text>
</comment>
<keyword evidence="2" id="KW-1185">Reference proteome</keyword>
<reference evidence="1" key="1">
    <citation type="submission" date="2023-06" db="EMBL/GenBank/DDBJ databases">
        <title>Male Hemibagrus guttatus genome.</title>
        <authorList>
            <person name="Bian C."/>
        </authorList>
    </citation>
    <scope>NUCLEOTIDE SEQUENCE</scope>
    <source>
        <strain evidence="1">Male_cb2023</strain>
        <tissue evidence="1">Muscle</tissue>
    </source>
</reference>
<name>A0AAE0UJP8_9TELE</name>
<sequence length="145" mass="16079">EADFKHFGHENVFSPVISDLKELETNGLNAHGNIVTTVFCISVVDRGSALASFIKSTLPKLTELEPLLEVLQELGVQELEDLNYIQESDLLHVLKPVEVSLICFFCFFCNPSGGYNSSSSNSPISESSSSMDYTPCQLYDNSWYS</sequence>
<evidence type="ECO:0000313" key="2">
    <source>
        <dbReference type="Proteomes" id="UP001274896"/>
    </source>
</evidence>
<proteinExistence type="predicted"/>